<dbReference type="OMA" id="KEIMGHD"/>
<dbReference type="InParanoid" id="A0A200QFY1"/>
<dbReference type="PANTHER" id="PTHR48047:SF8">
    <property type="entry name" value="FLAVONOL 3-O-GLUCOSYLTRANSFERASE UGT89B1"/>
    <property type="match status" value="1"/>
</dbReference>
<dbReference type="CDD" id="cd03784">
    <property type="entry name" value="GT1_Gtf-like"/>
    <property type="match status" value="1"/>
</dbReference>
<dbReference type="OrthoDB" id="5835829at2759"/>
<dbReference type="AlphaFoldDB" id="A0A200QFY1"/>
<keyword evidence="2 3" id="KW-0808">Transferase</keyword>
<protein>
    <submittedName>
        <fullName evidence="3">UDP-glucuronosyl/UDP-glucosyltransferase</fullName>
    </submittedName>
</protein>
<reference evidence="3 4" key="1">
    <citation type="journal article" date="2017" name="Mol. Plant">
        <title>The Genome of Medicinal Plant Macleaya cordata Provides New Insights into Benzylisoquinoline Alkaloids Metabolism.</title>
        <authorList>
            <person name="Liu X."/>
            <person name="Liu Y."/>
            <person name="Huang P."/>
            <person name="Ma Y."/>
            <person name="Qing Z."/>
            <person name="Tang Q."/>
            <person name="Cao H."/>
            <person name="Cheng P."/>
            <person name="Zheng Y."/>
            <person name="Yuan Z."/>
            <person name="Zhou Y."/>
            <person name="Liu J."/>
            <person name="Tang Z."/>
            <person name="Zhuo Y."/>
            <person name="Zhang Y."/>
            <person name="Yu L."/>
            <person name="Huang J."/>
            <person name="Yang P."/>
            <person name="Peng Q."/>
            <person name="Zhang J."/>
            <person name="Jiang W."/>
            <person name="Zhang Z."/>
            <person name="Lin K."/>
            <person name="Ro D.K."/>
            <person name="Chen X."/>
            <person name="Xiong X."/>
            <person name="Shang Y."/>
            <person name="Huang S."/>
            <person name="Zeng J."/>
        </authorList>
    </citation>
    <scope>NUCLEOTIDE SEQUENCE [LARGE SCALE GENOMIC DNA]</scope>
    <source>
        <strain evidence="4">cv. BLH2017</strain>
        <tissue evidence="3">Root</tissue>
    </source>
</reference>
<dbReference type="SUPFAM" id="SSF53756">
    <property type="entry name" value="UDP-Glycosyltransferase/glycogen phosphorylase"/>
    <property type="match status" value="1"/>
</dbReference>
<evidence type="ECO:0000313" key="3">
    <source>
        <dbReference type="EMBL" id="OVA09428.1"/>
    </source>
</evidence>
<evidence type="ECO:0000256" key="2">
    <source>
        <dbReference type="ARBA" id="ARBA00022679"/>
    </source>
</evidence>
<dbReference type="FunFam" id="3.40.50.2000:FF:000064">
    <property type="entry name" value="Glycosyltransferase"/>
    <property type="match status" value="1"/>
</dbReference>
<proteinExistence type="inferred from homology"/>
<dbReference type="FunCoup" id="A0A200QFY1">
    <property type="interactions" value="146"/>
</dbReference>
<dbReference type="PANTHER" id="PTHR48047">
    <property type="entry name" value="GLYCOSYLTRANSFERASE"/>
    <property type="match status" value="1"/>
</dbReference>
<evidence type="ECO:0000313" key="4">
    <source>
        <dbReference type="Proteomes" id="UP000195402"/>
    </source>
</evidence>
<dbReference type="Pfam" id="PF00201">
    <property type="entry name" value="UDPGT"/>
    <property type="match status" value="1"/>
</dbReference>
<keyword evidence="4" id="KW-1185">Reference proteome</keyword>
<gene>
    <name evidence="3" type="ORF">BVC80_8747g15</name>
</gene>
<dbReference type="InterPro" id="IPR002213">
    <property type="entry name" value="UDP_glucos_trans"/>
</dbReference>
<dbReference type="GO" id="GO:0035251">
    <property type="term" value="F:UDP-glucosyltransferase activity"/>
    <property type="evidence" value="ECO:0007669"/>
    <property type="project" value="TreeGrafter"/>
</dbReference>
<comment type="caution">
    <text evidence="3">The sequence shown here is derived from an EMBL/GenBank/DDBJ whole genome shotgun (WGS) entry which is preliminary data.</text>
</comment>
<dbReference type="EMBL" id="MVGT01002081">
    <property type="protein sequence ID" value="OVA09428.1"/>
    <property type="molecule type" value="Genomic_DNA"/>
</dbReference>
<name>A0A200QFY1_MACCD</name>
<sequence length="489" mass="53601">MSNTTTTTGGGAHILVFPYPAQGHMIPLLDLTHQLAVRGRLTITILITPKNLPILNPLLSRNYPFSSVETLILPFPINHRLIPPGVENVKDLPPTSLRSMIIAMAELYDPLLHWFNSHPSPPVAIISDLFLGWTSHLASHLGIRRIVFSPSPAHSIAIIDSLWRGLPKINDKHSHDDPANNTCLIQFPGIPNSPVFPWSHLSPIYRTYREGDPDSEFIRDCIRANVASWGIVFNSFRELDSVYLDYMVKNRSDDESGYYDRVWAVGPLLPPDNDDGPTERGGSGSIATSDLLSWLDTCPDHSVVYVCFGSQVVLSNKQMEGLAAGLECSGARFLWCVKEATEGHVVGEYGIVPAGFEDRTTGRGMVVRGWVPQVLILRHRSVAGFLTHCGSNSMLESLAAGVVILAWPMGADQYSNAKLLVDQMKAGVRVCEGEDTVPDGAELGRVLAESVSGNRPERVRAMELRKAAADTVKVGGSSFNDLDRLVRDL</sequence>
<evidence type="ECO:0000256" key="1">
    <source>
        <dbReference type="ARBA" id="ARBA00009995"/>
    </source>
</evidence>
<dbReference type="Proteomes" id="UP000195402">
    <property type="component" value="Unassembled WGS sequence"/>
</dbReference>
<comment type="similarity">
    <text evidence="1">Belongs to the UDP-glycosyltransferase family.</text>
</comment>
<organism evidence="3 4">
    <name type="scientific">Macleaya cordata</name>
    <name type="common">Five-seeded plume-poppy</name>
    <name type="synonym">Bocconia cordata</name>
    <dbReference type="NCBI Taxonomy" id="56857"/>
    <lineage>
        <taxon>Eukaryota</taxon>
        <taxon>Viridiplantae</taxon>
        <taxon>Streptophyta</taxon>
        <taxon>Embryophyta</taxon>
        <taxon>Tracheophyta</taxon>
        <taxon>Spermatophyta</taxon>
        <taxon>Magnoliopsida</taxon>
        <taxon>Ranunculales</taxon>
        <taxon>Papaveraceae</taxon>
        <taxon>Papaveroideae</taxon>
        <taxon>Macleaya</taxon>
    </lineage>
</organism>
<dbReference type="Gene3D" id="3.40.50.2000">
    <property type="entry name" value="Glycogen Phosphorylase B"/>
    <property type="match status" value="2"/>
</dbReference>
<accession>A0A200QFY1</accession>